<comment type="caution">
    <text evidence="1">The sequence shown here is derived from an EMBL/GenBank/DDBJ whole genome shotgun (WGS) entry which is preliminary data.</text>
</comment>
<evidence type="ECO:0000313" key="2">
    <source>
        <dbReference type="Proteomes" id="UP000286687"/>
    </source>
</evidence>
<accession>A0A437SIA6</accession>
<organism evidence="1 2">
    <name type="scientific">Bacillus thuringiensis</name>
    <dbReference type="NCBI Taxonomy" id="1428"/>
    <lineage>
        <taxon>Bacteria</taxon>
        <taxon>Bacillati</taxon>
        <taxon>Bacillota</taxon>
        <taxon>Bacilli</taxon>
        <taxon>Bacillales</taxon>
        <taxon>Bacillaceae</taxon>
        <taxon>Bacillus</taxon>
        <taxon>Bacillus cereus group</taxon>
    </lineage>
</organism>
<reference evidence="1 2" key="1">
    <citation type="submission" date="2018-01" db="EMBL/GenBank/DDBJ databases">
        <title>Complete genome sequence of G25-42.</title>
        <authorList>
            <person name="Zheng Z."/>
            <person name="Sun M."/>
        </authorList>
    </citation>
    <scope>NUCLEOTIDE SEQUENCE [LARGE SCALE GENOMIC DNA]</scope>
    <source>
        <strain evidence="1 2">G25-42</strain>
    </source>
</reference>
<sequence length="65" mass="7695">MKIIVEKKEISKLSNFYYKAIVRMYEILSVIMEDKVRLSLVWGCFRTLMISPHSLGFYCTLKSRS</sequence>
<evidence type="ECO:0008006" key="3">
    <source>
        <dbReference type="Google" id="ProtNLM"/>
    </source>
</evidence>
<proteinExistence type="predicted"/>
<protein>
    <recommendedName>
        <fullName evidence="3">Phosphoesterase</fullName>
    </recommendedName>
</protein>
<dbReference type="Proteomes" id="UP000286687">
    <property type="component" value="Unassembled WGS sequence"/>
</dbReference>
<dbReference type="EMBL" id="LDER01000251">
    <property type="protein sequence ID" value="RVU62544.1"/>
    <property type="molecule type" value="Genomic_DNA"/>
</dbReference>
<name>A0A437SIA6_BACTU</name>
<gene>
    <name evidence="1" type="ORF">BM74_19910</name>
</gene>
<evidence type="ECO:0000313" key="1">
    <source>
        <dbReference type="EMBL" id="RVU62544.1"/>
    </source>
</evidence>
<dbReference type="AlphaFoldDB" id="A0A437SIA6"/>